<sequence>MKRKELEKFIVEALESLGGKASIIEVSKYIWENYEHELRLRSDLFYTWQYEIRWAAKGLRDAGRIKPASESSKGAWELV</sequence>
<dbReference type="EMBL" id="QKWW01000028">
    <property type="protein sequence ID" value="PZT55628.1"/>
    <property type="molecule type" value="Genomic_DNA"/>
</dbReference>
<gene>
    <name evidence="1" type="ORF">DN757_11125</name>
</gene>
<accession>A0A2W6NKL3</accession>
<reference evidence="1 2" key="1">
    <citation type="submission" date="2018-06" db="EMBL/GenBank/DDBJ databases">
        <title>Isolation of heavy metals resistant Paenibacillus silvae NC2 from Gold-Copper mine in ZiJin, China.</title>
        <authorList>
            <person name="Xu J."/>
            <person name="Mazhar H.S."/>
            <person name="Rensing C."/>
        </authorList>
    </citation>
    <scope>NUCLEOTIDE SEQUENCE [LARGE SCALE GENOMIC DNA]</scope>
    <source>
        <strain evidence="1 2">NC2</strain>
    </source>
</reference>
<evidence type="ECO:0000313" key="2">
    <source>
        <dbReference type="Proteomes" id="UP000249204"/>
    </source>
</evidence>
<protein>
    <recommendedName>
        <fullName evidence="3">Restriction system protein Mrr-like N-terminal domain-containing protein</fullName>
    </recommendedName>
</protein>
<comment type="caution">
    <text evidence="1">The sequence shown here is derived from an EMBL/GenBank/DDBJ whole genome shotgun (WGS) entry which is preliminary data.</text>
</comment>
<dbReference type="AlphaFoldDB" id="A0A2W6NKL3"/>
<name>A0A2W6NKL3_9BACL</name>
<dbReference type="RefSeq" id="WP_111270308.1">
    <property type="nucleotide sequence ID" value="NZ_QKWW01000028.1"/>
</dbReference>
<dbReference type="Proteomes" id="UP000249204">
    <property type="component" value="Unassembled WGS sequence"/>
</dbReference>
<proteinExistence type="predicted"/>
<evidence type="ECO:0000313" key="1">
    <source>
        <dbReference type="EMBL" id="PZT55628.1"/>
    </source>
</evidence>
<evidence type="ECO:0008006" key="3">
    <source>
        <dbReference type="Google" id="ProtNLM"/>
    </source>
</evidence>
<organism evidence="1 2">
    <name type="scientific">Paenibacillus silvae</name>
    <dbReference type="NCBI Taxonomy" id="1325358"/>
    <lineage>
        <taxon>Bacteria</taxon>
        <taxon>Bacillati</taxon>
        <taxon>Bacillota</taxon>
        <taxon>Bacilli</taxon>
        <taxon>Bacillales</taxon>
        <taxon>Paenibacillaceae</taxon>
        <taxon>Paenibacillus</taxon>
    </lineage>
</organism>